<dbReference type="Gene3D" id="1.10.1380.10">
    <property type="entry name" value="Neutral endopeptidase , domain2"/>
    <property type="match status" value="1"/>
</dbReference>
<evidence type="ECO:0000256" key="5">
    <source>
        <dbReference type="ARBA" id="ARBA00022801"/>
    </source>
</evidence>
<dbReference type="RefSeq" id="WP_160954021.1">
    <property type="nucleotide sequence ID" value="NZ_WWEQ01000062.1"/>
</dbReference>
<evidence type="ECO:0000256" key="2">
    <source>
        <dbReference type="ARBA" id="ARBA00007357"/>
    </source>
</evidence>
<feature type="domain" description="Peptidase M13 C-terminal" evidence="8">
    <location>
        <begin position="453"/>
        <end position="655"/>
    </location>
</feature>
<reference evidence="10 11" key="1">
    <citation type="submission" date="2020-01" db="EMBL/GenBank/DDBJ databases">
        <authorList>
            <person name="Deng T."/>
        </authorList>
    </citation>
    <scope>NUCLEOTIDE SEQUENCE [LARGE SCALE GENOMIC DNA]</scope>
    <source>
        <strain evidence="10 11">5221</strain>
    </source>
</reference>
<evidence type="ECO:0000259" key="8">
    <source>
        <dbReference type="Pfam" id="PF01431"/>
    </source>
</evidence>
<dbReference type="PRINTS" id="PR00786">
    <property type="entry name" value="NEPRILYSIN"/>
</dbReference>
<dbReference type="InterPro" id="IPR018497">
    <property type="entry name" value="Peptidase_M13_C"/>
</dbReference>
<evidence type="ECO:0000259" key="9">
    <source>
        <dbReference type="Pfam" id="PF05649"/>
    </source>
</evidence>
<dbReference type="InterPro" id="IPR000718">
    <property type="entry name" value="Peptidase_M13"/>
</dbReference>
<dbReference type="InterPro" id="IPR008753">
    <property type="entry name" value="Peptidase_M13_N"/>
</dbReference>
<dbReference type="PANTHER" id="PTHR11733:SF167">
    <property type="entry name" value="FI17812P1-RELATED"/>
    <property type="match status" value="1"/>
</dbReference>
<comment type="similarity">
    <text evidence="2">Belongs to the peptidase M13 family.</text>
</comment>
<organism evidence="10 11">
    <name type="scientific">Brevibacterium rongguiense</name>
    <dbReference type="NCBI Taxonomy" id="2695267"/>
    <lineage>
        <taxon>Bacteria</taxon>
        <taxon>Bacillati</taxon>
        <taxon>Actinomycetota</taxon>
        <taxon>Actinomycetes</taxon>
        <taxon>Micrococcales</taxon>
        <taxon>Brevibacteriaceae</taxon>
        <taxon>Brevibacterium</taxon>
    </lineage>
</organism>
<keyword evidence="4" id="KW-0479">Metal-binding</keyword>
<keyword evidence="6" id="KW-0862">Zinc</keyword>
<evidence type="ECO:0000256" key="3">
    <source>
        <dbReference type="ARBA" id="ARBA00022670"/>
    </source>
</evidence>
<dbReference type="EMBL" id="WWEQ01000062">
    <property type="protein sequence ID" value="MYM20607.1"/>
    <property type="molecule type" value="Genomic_DNA"/>
</dbReference>
<accession>A0A6N9H991</accession>
<dbReference type="GO" id="GO:0016485">
    <property type="term" value="P:protein processing"/>
    <property type="evidence" value="ECO:0007669"/>
    <property type="project" value="TreeGrafter"/>
</dbReference>
<dbReference type="Proteomes" id="UP000469215">
    <property type="component" value="Unassembled WGS sequence"/>
</dbReference>
<keyword evidence="7" id="KW-0482">Metalloprotease</keyword>
<proteinExistence type="inferred from homology"/>
<evidence type="ECO:0000256" key="1">
    <source>
        <dbReference type="ARBA" id="ARBA00001947"/>
    </source>
</evidence>
<comment type="caution">
    <text evidence="10">The sequence shown here is derived from an EMBL/GenBank/DDBJ whole genome shotgun (WGS) entry which is preliminary data.</text>
</comment>
<dbReference type="PROSITE" id="PS51885">
    <property type="entry name" value="NEPRILYSIN"/>
    <property type="match status" value="1"/>
</dbReference>
<dbReference type="GO" id="GO:0046872">
    <property type="term" value="F:metal ion binding"/>
    <property type="evidence" value="ECO:0007669"/>
    <property type="project" value="UniProtKB-KW"/>
</dbReference>
<evidence type="ECO:0000256" key="4">
    <source>
        <dbReference type="ARBA" id="ARBA00022723"/>
    </source>
</evidence>
<dbReference type="Pfam" id="PF01431">
    <property type="entry name" value="Peptidase_M13"/>
    <property type="match status" value="1"/>
</dbReference>
<dbReference type="GO" id="GO:0005886">
    <property type="term" value="C:plasma membrane"/>
    <property type="evidence" value="ECO:0007669"/>
    <property type="project" value="TreeGrafter"/>
</dbReference>
<gene>
    <name evidence="10" type="ORF">GSY69_11705</name>
</gene>
<protein>
    <submittedName>
        <fullName evidence="10">Peptidase M13</fullName>
    </submittedName>
</protein>
<feature type="domain" description="Peptidase M13 N-terminal" evidence="9">
    <location>
        <begin position="22"/>
        <end position="402"/>
    </location>
</feature>
<evidence type="ECO:0000313" key="11">
    <source>
        <dbReference type="Proteomes" id="UP000469215"/>
    </source>
</evidence>
<dbReference type="InterPro" id="IPR042089">
    <property type="entry name" value="Peptidase_M13_dom_2"/>
</dbReference>
<keyword evidence="5" id="KW-0378">Hydrolase</keyword>
<evidence type="ECO:0000313" key="10">
    <source>
        <dbReference type="EMBL" id="MYM20607.1"/>
    </source>
</evidence>
<evidence type="ECO:0000256" key="6">
    <source>
        <dbReference type="ARBA" id="ARBA00022833"/>
    </source>
</evidence>
<dbReference type="GO" id="GO:0004222">
    <property type="term" value="F:metalloendopeptidase activity"/>
    <property type="evidence" value="ECO:0007669"/>
    <property type="project" value="InterPro"/>
</dbReference>
<dbReference type="PANTHER" id="PTHR11733">
    <property type="entry name" value="ZINC METALLOPROTEASE FAMILY M13 NEPRILYSIN-RELATED"/>
    <property type="match status" value="1"/>
</dbReference>
<keyword evidence="11" id="KW-1185">Reference proteome</keyword>
<sequence>MTSSSAMGAAQAKLYGDPSVTPGTDLFRSVNGRWLAEHEIPEDRSGDGAMRELVDASEEAVRDLIGELAETEHPAGSAAQKIADLFRSFMDADAIEEAAVAPLTADFERIAAVADKSQLAELMGRLERTGAGGIYRSYVSADARNSDVYALYLDQGGIHLPDEVYYRGTDYQPLRDAYRSHIAAMSRIAGLSAHTGLSDEALAAAVFDFETKLAAHHWDNVATRDAEATYNLFSLQEMAELARGFDFGAWARGAGIDRAASAVAGEPSFFTGSGRVWEETDLATLKAWLIFNVLEADANLLHRELVEENFDFYGRTLSGTPAMRERWKRGVGVVEALLGEAVGKLYVERHFPPDAKAAIQDLVDKLIRAYEHSIRTIDWMGEETKARALDKLALFAPKVGYPDAWRDYPAEVRPDDLIGNVRRAAAAEHERQINRIAGPIDRSEWFMTPQTVNAYYHPVLNEIVFPAAILQPPFFDPEASDAANFGAIGAVIGHEIGHGFDDQGSRYDGHGNLVNWWTEADRDRFDELTRALIDQYEALIPTGFGASEHVNGALTIGENIGDLGGLSIAWKALGIAADDAGREVTEADARDFFSAWAGAWRAKFRREERLRRLSIDPHAPEEFRCNQVVKNIEAFYTAFGVGEDDEMYLAPERRVSIW</sequence>
<comment type="cofactor">
    <cofactor evidence="1">
        <name>Zn(2+)</name>
        <dbReference type="ChEBI" id="CHEBI:29105"/>
    </cofactor>
</comment>
<evidence type="ECO:0000256" key="7">
    <source>
        <dbReference type="ARBA" id="ARBA00023049"/>
    </source>
</evidence>
<keyword evidence="3" id="KW-0645">Protease</keyword>
<dbReference type="SUPFAM" id="SSF55486">
    <property type="entry name" value="Metalloproteases ('zincins'), catalytic domain"/>
    <property type="match status" value="1"/>
</dbReference>
<name>A0A6N9H991_9MICO</name>
<dbReference type="AlphaFoldDB" id="A0A6N9H991"/>
<dbReference type="Pfam" id="PF05649">
    <property type="entry name" value="Peptidase_M13_N"/>
    <property type="match status" value="1"/>
</dbReference>
<dbReference type="Gene3D" id="3.40.390.10">
    <property type="entry name" value="Collagenase (Catalytic Domain)"/>
    <property type="match status" value="1"/>
</dbReference>
<dbReference type="InterPro" id="IPR024079">
    <property type="entry name" value="MetalloPept_cat_dom_sf"/>
</dbReference>
<dbReference type="CDD" id="cd08662">
    <property type="entry name" value="M13"/>
    <property type="match status" value="1"/>
</dbReference>